<comment type="caution">
    <text evidence="1">The sequence shown here is derived from an EMBL/GenBank/DDBJ whole genome shotgun (WGS) entry which is preliminary data.</text>
</comment>
<name>A0A4R5ULL1_9HYPH</name>
<dbReference type="OrthoDB" id="8372896at2"/>
<proteinExistence type="predicted"/>
<dbReference type="AlphaFoldDB" id="A0A4R5ULL1"/>
<protein>
    <submittedName>
        <fullName evidence="1">Uncharacterized protein</fullName>
    </submittedName>
</protein>
<reference evidence="1 2" key="1">
    <citation type="submission" date="2019-03" db="EMBL/GenBank/DDBJ databases">
        <title>Rhizobium sp. nov., an bacterium isolated from biocrust in Mu Us Desert.</title>
        <authorList>
            <person name="Lixiong L."/>
        </authorList>
    </citation>
    <scope>NUCLEOTIDE SEQUENCE [LARGE SCALE GENOMIC DNA]</scope>
    <source>
        <strain evidence="1 2">SPY-1</strain>
    </source>
</reference>
<sequence length="78" mass="8312">MALVGFKNTHNQDIFINPAQVLYVTTFEEGVSIVALAIVSAGGKPLSLYVRGHVDQVRQKLDAGAHAKLGLATVPEKP</sequence>
<dbReference type="Proteomes" id="UP000295238">
    <property type="component" value="Unassembled WGS sequence"/>
</dbReference>
<accession>A0A4R5ULL1</accession>
<gene>
    <name evidence="1" type="ORF">E2F50_00660</name>
</gene>
<dbReference type="EMBL" id="SMTL01000001">
    <property type="protein sequence ID" value="TDK38701.1"/>
    <property type="molecule type" value="Genomic_DNA"/>
</dbReference>
<evidence type="ECO:0000313" key="1">
    <source>
        <dbReference type="EMBL" id="TDK38701.1"/>
    </source>
</evidence>
<keyword evidence="2" id="KW-1185">Reference proteome</keyword>
<organism evidence="1 2">
    <name type="scientific">Rhizobium deserti</name>
    <dbReference type="NCBI Taxonomy" id="2547961"/>
    <lineage>
        <taxon>Bacteria</taxon>
        <taxon>Pseudomonadati</taxon>
        <taxon>Pseudomonadota</taxon>
        <taxon>Alphaproteobacteria</taxon>
        <taxon>Hyphomicrobiales</taxon>
        <taxon>Rhizobiaceae</taxon>
        <taxon>Rhizobium/Agrobacterium group</taxon>
        <taxon>Rhizobium</taxon>
    </lineage>
</organism>
<evidence type="ECO:0000313" key="2">
    <source>
        <dbReference type="Proteomes" id="UP000295238"/>
    </source>
</evidence>
<dbReference type="RefSeq" id="WP_133314151.1">
    <property type="nucleotide sequence ID" value="NZ_SMTL01000001.1"/>
</dbReference>